<proteinExistence type="inferred from homology"/>
<dbReference type="InterPro" id="IPR010086">
    <property type="entry name" value="Flavodoxin_lc"/>
</dbReference>
<keyword evidence="11" id="KW-1185">Reference proteome</keyword>
<reference evidence="10 11" key="1">
    <citation type="journal article" date="2020" name="Microorganisms">
        <title>Simultaneous Genome Sequencing of Prosthecochloris ethylica and Desulfuromonas acetoxidans within a Syntrophic Mixture Reveals Unique Pili and Protein Interactions.</title>
        <authorList>
            <person name="Kyndt J.A."/>
            <person name="Van Beeumen J.J."/>
            <person name="Meyer T.E."/>
        </authorList>
    </citation>
    <scope>NUCLEOTIDE SEQUENCE [LARGE SCALE GENOMIC DNA]</scope>
    <source>
        <strain evidence="10 11">N3</strain>
    </source>
</reference>
<name>A0ABR9XQA9_9CHLB</name>
<dbReference type="PRINTS" id="PR00369">
    <property type="entry name" value="FLAVODOXIN"/>
</dbReference>
<keyword evidence="5 8" id="KW-0288">FMN</keyword>
<evidence type="ECO:0000313" key="11">
    <source>
        <dbReference type="Proteomes" id="UP000619838"/>
    </source>
</evidence>
<comment type="caution">
    <text evidence="10">The sequence shown here is derived from an EMBL/GenBank/DDBJ whole genome shotgun (WGS) entry which is preliminary data.</text>
</comment>
<dbReference type="InterPro" id="IPR050619">
    <property type="entry name" value="Flavodoxin"/>
</dbReference>
<dbReference type="PANTHER" id="PTHR42809:SF1">
    <property type="entry name" value="FLAVODOXIN 1"/>
    <property type="match status" value="1"/>
</dbReference>
<dbReference type="PROSITE" id="PS50902">
    <property type="entry name" value="FLAVODOXIN_LIKE"/>
    <property type="match status" value="1"/>
</dbReference>
<dbReference type="InterPro" id="IPR008254">
    <property type="entry name" value="Flavodoxin/NO_synth"/>
</dbReference>
<evidence type="ECO:0000256" key="2">
    <source>
        <dbReference type="ARBA" id="ARBA00005267"/>
    </source>
</evidence>
<dbReference type="NCBIfam" id="NF006739">
    <property type="entry name" value="PRK09267.1-5"/>
    <property type="match status" value="1"/>
</dbReference>
<dbReference type="Pfam" id="PF00258">
    <property type="entry name" value="Flavodoxin_1"/>
    <property type="match status" value="1"/>
</dbReference>
<organism evidence="10 11">
    <name type="scientific">Prosthecochloris ethylica</name>
    <dbReference type="NCBI Taxonomy" id="2743976"/>
    <lineage>
        <taxon>Bacteria</taxon>
        <taxon>Pseudomonadati</taxon>
        <taxon>Chlorobiota</taxon>
        <taxon>Chlorobiia</taxon>
        <taxon>Chlorobiales</taxon>
        <taxon>Chlorobiaceae</taxon>
        <taxon>Prosthecochloris</taxon>
    </lineage>
</organism>
<dbReference type="PIRSF" id="PIRSF038996">
    <property type="entry name" value="FldA"/>
    <property type="match status" value="1"/>
</dbReference>
<dbReference type="NCBIfam" id="TIGR01752">
    <property type="entry name" value="flav_long"/>
    <property type="match status" value="1"/>
</dbReference>
<dbReference type="NCBIfam" id="NF006736">
    <property type="entry name" value="PRK09267.1-2"/>
    <property type="match status" value="1"/>
</dbReference>
<evidence type="ECO:0000313" key="10">
    <source>
        <dbReference type="EMBL" id="MBF0636077.1"/>
    </source>
</evidence>
<dbReference type="Gene3D" id="3.40.50.360">
    <property type="match status" value="1"/>
</dbReference>
<keyword evidence="6 8" id="KW-0249">Electron transport</keyword>
<evidence type="ECO:0000256" key="4">
    <source>
        <dbReference type="ARBA" id="ARBA00022630"/>
    </source>
</evidence>
<dbReference type="PANTHER" id="PTHR42809">
    <property type="entry name" value="FLAVODOXIN 2"/>
    <property type="match status" value="1"/>
</dbReference>
<evidence type="ECO:0000256" key="8">
    <source>
        <dbReference type="PIRNR" id="PIRNR038996"/>
    </source>
</evidence>
<dbReference type="RefSeq" id="WP_175187299.1">
    <property type="nucleotide sequence ID" value="NZ_JABVZQ010000006.1"/>
</dbReference>
<evidence type="ECO:0000259" key="9">
    <source>
        <dbReference type="PROSITE" id="PS50902"/>
    </source>
</evidence>
<dbReference type="InterPro" id="IPR001094">
    <property type="entry name" value="Flavdoxin-like"/>
</dbReference>
<keyword evidence="4 8" id="KW-0285">Flavoprotein</keyword>
<comment type="cofactor">
    <cofactor evidence="1 8">
        <name>FMN</name>
        <dbReference type="ChEBI" id="CHEBI:58210"/>
    </cofactor>
</comment>
<keyword evidence="7" id="KW-0535">Nitrogen fixation</keyword>
<sequence length="168" mass="18098">MKQIGIFYGSSTGNTEAAATTIASALGMESVTLHDISETEPDALLSYDNLILGASTWGFGELQDDWQNFLPGIAELDLGGKTVALFGLGDQYSYSDVFLDAMGIIYEEVRARGAEIVGAWPTDGYEFDGSRAIADGSFVGLALDADNQDDLTPERINQWISQLKPAFQ</sequence>
<evidence type="ECO:0000256" key="1">
    <source>
        <dbReference type="ARBA" id="ARBA00001917"/>
    </source>
</evidence>
<keyword evidence="3 8" id="KW-0813">Transport</keyword>
<gene>
    <name evidence="10" type="ORF">INT08_02625</name>
</gene>
<dbReference type="NCBIfam" id="NF006738">
    <property type="entry name" value="PRK09267.1-4"/>
    <property type="match status" value="1"/>
</dbReference>
<dbReference type="EMBL" id="JADGII010000003">
    <property type="protein sequence ID" value="MBF0636077.1"/>
    <property type="molecule type" value="Genomic_DNA"/>
</dbReference>
<evidence type="ECO:0000256" key="7">
    <source>
        <dbReference type="ARBA" id="ARBA00023231"/>
    </source>
</evidence>
<evidence type="ECO:0000256" key="3">
    <source>
        <dbReference type="ARBA" id="ARBA00022448"/>
    </source>
</evidence>
<comment type="function">
    <text evidence="8">Low-potential electron donor to a number of redox enzymes.</text>
</comment>
<dbReference type="InterPro" id="IPR001226">
    <property type="entry name" value="Flavodoxin_CS"/>
</dbReference>
<feature type="domain" description="Flavodoxin-like" evidence="9">
    <location>
        <begin position="4"/>
        <end position="164"/>
    </location>
</feature>
<dbReference type="PROSITE" id="PS00201">
    <property type="entry name" value="FLAVODOXIN"/>
    <property type="match status" value="1"/>
</dbReference>
<protein>
    <recommendedName>
        <fullName evidence="8">Flavodoxin</fullName>
    </recommendedName>
</protein>
<dbReference type="Proteomes" id="UP000619838">
    <property type="component" value="Unassembled WGS sequence"/>
</dbReference>
<evidence type="ECO:0000256" key="5">
    <source>
        <dbReference type="ARBA" id="ARBA00022643"/>
    </source>
</evidence>
<comment type="similarity">
    <text evidence="2 8">Belongs to the flavodoxin family.</text>
</comment>
<evidence type="ECO:0000256" key="6">
    <source>
        <dbReference type="ARBA" id="ARBA00022982"/>
    </source>
</evidence>
<accession>A0ABR9XQA9</accession>
<dbReference type="SUPFAM" id="SSF52218">
    <property type="entry name" value="Flavoproteins"/>
    <property type="match status" value="1"/>
</dbReference>
<dbReference type="InterPro" id="IPR029039">
    <property type="entry name" value="Flavoprotein-like_sf"/>
</dbReference>